<evidence type="ECO:0000313" key="22">
    <source>
        <dbReference type="EMBL" id="KAG0323327.1"/>
    </source>
</evidence>
<organism evidence="22 23">
    <name type="scientific">Linnemannia gamsii</name>
    <dbReference type="NCBI Taxonomy" id="64522"/>
    <lineage>
        <taxon>Eukaryota</taxon>
        <taxon>Fungi</taxon>
        <taxon>Fungi incertae sedis</taxon>
        <taxon>Mucoromycota</taxon>
        <taxon>Mortierellomycotina</taxon>
        <taxon>Mortierellomycetes</taxon>
        <taxon>Mortierellales</taxon>
        <taxon>Mortierellaceae</taxon>
        <taxon>Linnemannia</taxon>
    </lineage>
</organism>
<evidence type="ECO:0000256" key="2">
    <source>
        <dbReference type="ARBA" id="ARBA00010505"/>
    </source>
</evidence>
<keyword evidence="8 18" id="KW-0547">Nucleotide-binding</keyword>
<dbReference type="PROSITE" id="PS50975">
    <property type="entry name" value="ATP_GRASP"/>
    <property type="match status" value="1"/>
</dbReference>
<evidence type="ECO:0000256" key="17">
    <source>
        <dbReference type="ARBA" id="ARBA00048600"/>
    </source>
</evidence>
<dbReference type="Pfam" id="PF06325">
    <property type="entry name" value="PrmA"/>
    <property type="match status" value="1"/>
</dbReference>
<dbReference type="Pfam" id="PF00289">
    <property type="entry name" value="Biotin_carb_N"/>
    <property type="match status" value="1"/>
</dbReference>
<dbReference type="Pfam" id="PF00294">
    <property type="entry name" value="PfkB"/>
    <property type="match status" value="1"/>
</dbReference>
<evidence type="ECO:0000259" key="20">
    <source>
        <dbReference type="PROSITE" id="PS50979"/>
    </source>
</evidence>
<keyword evidence="5" id="KW-0575">Peroxidase</keyword>
<dbReference type="Pfam" id="PF08534">
    <property type="entry name" value="Redoxin"/>
    <property type="match status" value="1"/>
</dbReference>
<dbReference type="PROSITE" id="PS01265">
    <property type="entry name" value="TPX"/>
    <property type="match status" value="1"/>
</dbReference>
<evidence type="ECO:0000259" key="19">
    <source>
        <dbReference type="PROSITE" id="PS50975"/>
    </source>
</evidence>
<dbReference type="SUPFAM" id="SSF53613">
    <property type="entry name" value="Ribokinase-like"/>
    <property type="match status" value="1"/>
</dbReference>
<dbReference type="InterPro" id="IPR002065">
    <property type="entry name" value="TPX"/>
</dbReference>
<evidence type="ECO:0000256" key="9">
    <source>
        <dbReference type="ARBA" id="ARBA00022832"/>
    </source>
</evidence>
<dbReference type="InterPro" id="IPR018219">
    <property type="entry name" value="Tpx_CS"/>
</dbReference>
<sequence length="1162" mass="124790">MFEKILIANRGEIALRIQRACRELGVKTVVVYSEADKEAKYVRLADEAVCVGPAPSPQSYLNMPAIISAAEVTDAEAIHPGYGFLSENADFAERVEQSGFTFIGPRPETIRLMGDKVSAKQTMLKAAVPCVPGSEGALPEDPKEIIKIARQITYPVIIKAAGGGGGRGMRVVHTEAALLNAVNMTREEAGRAFGNPQVYMEKFLENPRHIEIQVLADSFKHAIWLGERDCSTQRRHQKVIEEAPAPNIPRRLVERIGDRCVEACKKMGYLGAGTFEFLYENNEFYFIEMNTRIQVEHPVTEMITGIDLVQEQIRVAAGEKLRFKQRDVVLKGHAIECRINAEDAYKFTPSPGRITSWHAPGGPGIRVDSHAYNGYFVPSHYDSMIGKVIAYGATREQAISRMHIALSEMVVEGIHTNIPLHRELMLDAKFLAGVELTQADAQALSDILLELGALSVSLEDAQADTLDEQPLFGEPGHEPPHAAWQLSRLSVLLAGSQEPALLLGAAANELGLASLPPYHVREVPNQDWVQLTQAQFEPIPIGQRIWVVPSWHLRPPAAPENALLLALDPGLAFGTGSHPTTKLCMEWLEATVTAGHAVLDYGCGSGILAILAKKCGATHVLGIDIDPQALAAARRNSEQNLAEVTYQSPDDGETGQFDLVVANILANPLKLMASMLCAKIRPGGQLALSVTLGGTPINISGTFPTLHQSAPSFTLTGKDLAEVKLTDFAGKRKVLNIVPSLDTPVCATSTRTFNQAASQLNNTVVLVISADLPFAAARFCTTEGIDHLVTLSTFRHSEFAKLYGVEITNSPLAGLTARAVLVLDENDQVLHAERVSEIKHEPNYEAALAAHVNHVSQTQNITLGIVSPDGGDAMRQHVEQFAAANIPFIFDPGQGLPLFQGAELKRMIELATYVTVNDYEAELLSDKTGWSIAQIVERVKALIITRGEHGVLIHHDGSTTTIPGVPVEQVIDPTGCGDAFRGGLLYGLEHGLDWATTGRLANLMGSIKIAHQAATLLASAFALQGCALQSSSADVYTANQARREHTVRLGTIASIRAVKIQADNGQPSGLGAFGGGALGAIAGSAIGGGRGALLTGIVGGLGGTVAGHIVEGEFAQRSGLEITVRLDNGEVRSITQEATQEIFRAGERVRLVSGSGITRVTH</sequence>
<dbReference type="HAMAP" id="MF_00269">
    <property type="entry name" value="Tpx"/>
    <property type="match status" value="1"/>
</dbReference>
<dbReference type="CDD" id="cd03014">
    <property type="entry name" value="PRX_Atyp2cys"/>
    <property type="match status" value="1"/>
</dbReference>
<keyword evidence="23" id="KW-1185">Reference proteome</keyword>
<dbReference type="SUPFAM" id="SSF56059">
    <property type="entry name" value="Glutathione synthetase ATP-binding domain-like"/>
    <property type="match status" value="1"/>
</dbReference>
<evidence type="ECO:0000256" key="3">
    <source>
        <dbReference type="ARBA" id="ARBA00013263"/>
    </source>
</evidence>
<evidence type="ECO:0000313" key="23">
    <source>
        <dbReference type="Proteomes" id="UP000823405"/>
    </source>
</evidence>
<dbReference type="NCBIfam" id="NF006367">
    <property type="entry name" value="PRK08591.1"/>
    <property type="match status" value="1"/>
</dbReference>
<evidence type="ECO:0000256" key="14">
    <source>
        <dbReference type="ARBA" id="ARBA00023098"/>
    </source>
</evidence>
<protein>
    <recommendedName>
        <fullName evidence="3">biotin carboxylase</fullName>
        <ecNumber evidence="3">6.3.4.14</ecNumber>
    </recommendedName>
</protein>
<dbReference type="SUPFAM" id="SSF52440">
    <property type="entry name" value="PreATP-grasp domain"/>
    <property type="match status" value="1"/>
</dbReference>
<evidence type="ECO:0000256" key="7">
    <source>
        <dbReference type="ARBA" id="ARBA00022723"/>
    </source>
</evidence>
<dbReference type="SUPFAM" id="SSF53335">
    <property type="entry name" value="S-adenosyl-L-methionine-dependent methyltransferases"/>
    <property type="match status" value="1"/>
</dbReference>
<dbReference type="SUPFAM" id="SSF52833">
    <property type="entry name" value="Thioredoxin-like"/>
    <property type="match status" value="1"/>
</dbReference>
<dbReference type="SUPFAM" id="SSF51246">
    <property type="entry name" value="Rudiment single hybrid motif"/>
    <property type="match status" value="1"/>
</dbReference>
<evidence type="ECO:0000256" key="6">
    <source>
        <dbReference type="ARBA" id="ARBA00022598"/>
    </source>
</evidence>
<dbReference type="NCBIfam" id="TIGR00514">
    <property type="entry name" value="accC"/>
    <property type="match status" value="1"/>
</dbReference>
<dbReference type="InterPro" id="IPR016185">
    <property type="entry name" value="PreATP-grasp_dom_sf"/>
</dbReference>
<feature type="domain" description="Thioredoxin" evidence="21">
    <location>
        <begin position="704"/>
        <end position="853"/>
    </location>
</feature>
<comment type="function">
    <text evidence="1">This protein is a component of the acetyl coenzyme A carboxylase complex; first, biotin carboxylase catalyzes the carboxylation of the carrier protein and then the transcarboxylase transfers the carboxyl group to form malonyl-CoA.</text>
</comment>
<evidence type="ECO:0000259" key="21">
    <source>
        <dbReference type="PROSITE" id="PS51352"/>
    </source>
</evidence>
<evidence type="ECO:0000256" key="16">
    <source>
        <dbReference type="ARBA" id="ARBA00023267"/>
    </source>
</evidence>
<feature type="domain" description="Biotin carboxylation" evidence="20">
    <location>
        <begin position="1"/>
        <end position="445"/>
    </location>
</feature>
<dbReference type="InterPro" id="IPR004498">
    <property type="entry name" value="Ribosomal_PrmA_MeTrfase"/>
</dbReference>
<dbReference type="InterPro" id="IPR051602">
    <property type="entry name" value="ACC_Biotin_Carboxylase"/>
</dbReference>
<dbReference type="PROSITE" id="PS50979">
    <property type="entry name" value="BC"/>
    <property type="match status" value="1"/>
</dbReference>
<dbReference type="GO" id="GO:0008276">
    <property type="term" value="F:protein methyltransferase activity"/>
    <property type="evidence" value="ECO:0007669"/>
    <property type="project" value="InterPro"/>
</dbReference>
<dbReference type="Gene3D" id="3.40.50.20">
    <property type="match status" value="1"/>
</dbReference>
<evidence type="ECO:0000256" key="10">
    <source>
        <dbReference type="ARBA" id="ARBA00022840"/>
    </source>
</evidence>
<gene>
    <name evidence="22" type="ORF">BGZ97_008663</name>
</gene>
<keyword evidence="12" id="KW-0049">Antioxidant</keyword>
<dbReference type="InterPro" id="IPR005482">
    <property type="entry name" value="Biotin_COase_C"/>
</dbReference>
<dbReference type="PANTHER" id="PTHR48095:SF2">
    <property type="entry name" value="BIOTIN CARBOXYLASE, CHLOROPLASTIC"/>
    <property type="match status" value="1"/>
</dbReference>
<dbReference type="InterPro" id="IPR013740">
    <property type="entry name" value="Redoxin"/>
</dbReference>
<evidence type="ECO:0000256" key="12">
    <source>
        <dbReference type="ARBA" id="ARBA00022862"/>
    </source>
</evidence>
<keyword evidence="10 18" id="KW-0067">ATP-binding</keyword>
<dbReference type="InterPro" id="IPR013766">
    <property type="entry name" value="Thioredoxin_domain"/>
</dbReference>
<dbReference type="InterPro" id="IPR029056">
    <property type="entry name" value="Ribokinase-like"/>
</dbReference>
<accession>A0A9P6RMY3</accession>
<dbReference type="InterPro" id="IPR036249">
    <property type="entry name" value="Thioredoxin-like_sf"/>
</dbReference>
<dbReference type="InterPro" id="IPR004549">
    <property type="entry name" value="Acetyl_CoA_COase_biotin_COase"/>
</dbReference>
<keyword evidence="15" id="KW-0275">Fatty acid biosynthesis</keyword>
<dbReference type="InterPro" id="IPR013815">
    <property type="entry name" value="ATP_grasp_subdomain_1"/>
</dbReference>
<dbReference type="Gene3D" id="3.30.470.20">
    <property type="entry name" value="ATP-grasp fold, B domain"/>
    <property type="match status" value="1"/>
</dbReference>
<dbReference type="OrthoDB" id="196847at2759"/>
<keyword evidence="9" id="KW-0276">Fatty acid metabolism</keyword>
<keyword evidence="11" id="KW-0460">Magnesium</keyword>
<dbReference type="AlphaFoldDB" id="A0A9P6RMY3"/>
<keyword evidence="6" id="KW-0436">Ligase</keyword>
<dbReference type="GO" id="GO:0046872">
    <property type="term" value="F:metal ion binding"/>
    <property type="evidence" value="ECO:0007669"/>
    <property type="project" value="UniProtKB-KW"/>
</dbReference>
<evidence type="ECO:0000256" key="13">
    <source>
        <dbReference type="ARBA" id="ARBA00023002"/>
    </source>
</evidence>
<dbReference type="SMART" id="SM00878">
    <property type="entry name" value="Biotin_carb_C"/>
    <property type="match status" value="1"/>
</dbReference>
<keyword evidence="14" id="KW-0443">Lipid metabolism</keyword>
<dbReference type="GO" id="GO:0006633">
    <property type="term" value="P:fatty acid biosynthetic process"/>
    <property type="evidence" value="ECO:0007669"/>
    <property type="project" value="UniProtKB-KW"/>
</dbReference>
<evidence type="ECO:0000256" key="5">
    <source>
        <dbReference type="ARBA" id="ARBA00022559"/>
    </source>
</evidence>
<reference evidence="22" key="1">
    <citation type="journal article" date="2020" name="Fungal Divers.">
        <title>Resolving the Mortierellaceae phylogeny through synthesis of multi-gene phylogenetics and phylogenomics.</title>
        <authorList>
            <person name="Vandepol N."/>
            <person name="Liber J."/>
            <person name="Desiro A."/>
            <person name="Na H."/>
            <person name="Kennedy M."/>
            <person name="Barry K."/>
            <person name="Grigoriev I.V."/>
            <person name="Miller A.N."/>
            <person name="O'Donnell K."/>
            <person name="Stajich J.E."/>
            <person name="Bonito G."/>
        </authorList>
    </citation>
    <scope>NUCLEOTIDE SEQUENCE</scope>
    <source>
        <strain evidence="22">NVP60</strain>
    </source>
</reference>
<dbReference type="InterPro" id="IPR011054">
    <property type="entry name" value="Rudment_hybrid_motif"/>
</dbReference>
<keyword evidence="4" id="KW-0444">Lipid biosynthesis</keyword>
<dbReference type="HAMAP" id="MF_00735">
    <property type="entry name" value="Methyltr_PrmA"/>
    <property type="match status" value="1"/>
</dbReference>
<dbReference type="InterPro" id="IPR005481">
    <property type="entry name" value="BC-like_N"/>
</dbReference>
<evidence type="ECO:0000256" key="8">
    <source>
        <dbReference type="ARBA" id="ARBA00022741"/>
    </source>
</evidence>
<dbReference type="FunFam" id="3.40.50.20:FF:000010">
    <property type="entry name" value="Propionyl-CoA carboxylase subunit alpha"/>
    <property type="match status" value="1"/>
</dbReference>
<dbReference type="PROSITE" id="PS00866">
    <property type="entry name" value="CPSASE_1"/>
    <property type="match status" value="1"/>
</dbReference>
<dbReference type="PROSITE" id="PS51352">
    <property type="entry name" value="THIOREDOXIN_2"/>
    <property type="match status" value="1"/>
</dbReference>
<dbReference type="GO" id="GO:0008379">
    <property type="term" value="F:thioredoxin peroxidase activity"/>
    <property type="evidence" value="ECO:0007669"/>
    <property type="project" value="InterPro"/>
</dbReference>
<dbReference type="Pfam" id="PF02786">
    <property type="entry name" value="CPSase_L_D2"/>
    <property type="match status" value="1"/>
</dbReference>
<dbReference type="InterPro" id="IPR029063">
    <property type="entry name" value="SAM-dependent_MTases_sf"/>
</dbReference>
<comment type="similarity">
    <text evidence="2">Belongs to the peroxiredoxin family. Prx5 subfamily.</text>
</comment>
<keyword evidence="16" id="KW-0092">Biotin</keyword>
<dbReference type="PROSITE" id="PS00867">
    <property type="entry name" value="CPSASE_2"/>
    <property type="match status" value="1"/>
</dbReference>
<evidence type="ECO:0000256" key="1">
    <source>
        <dbReference type="ARBA" id="ARBA00003761"/>
    </source>
</evidence>
<dbReference type="InterPro" id="IPR011761">
    <property type="entry name" value="ATP-grasp"/>
</dbReference>
<evidence type="ECO:0000256" key="4">
    <source>
        <dbReference type="ARBA" id="ARBA00022516"/>
    </source>
</evidence>
<evidence type="ECO:0000256" key="18">
    <source>
        <dbReference type="PROSITE-ProRule" id="PRU00409"/>
    </source>
</evidence>
<dbReference type="CDD" id="cd02440">
    <property type="entry name" value="AdoMet_MTases"/>
    <property type="match status" value="1"/>
</dbReference>
<name>A0A9P6RMY3_9FUNG</name>
<comment type="catalytic activity">
    <reaction evidence="17">
        <text>N(6)-biotinyl-L-lysyl-[protein] + hydrogencarbonate + ATP = N(6)-carboxybiotinyl-L-lysyl-[protein] + ADP + phosphate + H(+)</text>
        <dbReference type="Rhea" id="RHEA:13501"/>
        <dbReference type="Rhea" id="RHEA-COMP:10505"/>
        <dbReference type="Rhea" id="RHEA-COMP:10506"/>
        <dbReference type="ChEBI" id="CHEBI:15378"/>
        <dbReference type="ChEBI" id="CHEBI:17544"/>
        <dbReference type="ChEBI" id="CHEBI:30616"/>
        <dbReference type="ChEBI" id="CHEBI:43474"/>
        <dbReference type="ChEBI" id="CHEBI:83144"/>
        <dbReference type="ChEBI" id="CHEBI:83145"/>
        <dbReference type="ChEBI" id="CHEBI:456216"/>
        <dbReference type="EC" id="6.3.4.14"/>
    </reaction>
</comment>
<dbReference type="Gene3D" id="3.40.1190.20">
    <property type="match status" value="1"/>
</dbReference>
<dbReference type="EC" id="6.3.4.14" evidence="3"/>
<evidence type="ECO:0000256" key="15">
    <source>
        <dbReference type="ARBA" id="ARBA00023160"/>
    </source>
</evidence>
<dbReference type="EMBL" id="JAAAIN010000004">
    <property type="protein sequence ID" value="KAG0323327.1"/>
    <property type="molecule type" value="Genomic_DNA"/>
</dbReference>
<dbReference type="Gene3D" id="3.40.50.150">
    <property type="entry name" value="Vaccinia Virus protein VP39"/>
    <property type="match status" value="1"/>
</dbReference>
<evidence type="ECO:0000256" key="11">
    <source>
        <dbReference type="ARBA" id="ARBA00022842"/>
    </source>
</evidence>
<keyword evidence="13" id="KW-0560">Oxidoreductase</keyword>
<dbReference type="GO" id="GO:0004075">
    <property type="term" value="F:biotin carboxylase activity"/>
    <property type="evidence" value="ECO:0007669"/>
    <property type="project" value="UniProtKB-EC"/>
</dbReference>
<dbReference type="GO" id="GO:0005524">
    <property type="term" value="F:ATP binding"/>
    <property type="evidence" value="ECO:0007669"/>
    <property type="project" value="UniProtKB-UniRule"/>
</dbReference>
<dbReference type="NCBIfam" id="TIGR00406">
    <property type="entry name" value="prmA"/>
    <property type="match status" value="1"/>
</dbReference>
<dbReference type="Proteomes" id="UP000823405">
    <property type="component" value="Unassembled WGS sequence"/>
</dbReference>
<proteinExistence type="inferred from homology"/>
<dbReference type="PANTHER" id="PTHR48095">
    <property type="entry name" value="PYRUVATE CARBOXYLASE SUBUNIT A"/>
    <property type="match status" value="1"/>
</dbReference>
<dbReference type="Gene3D" id="3.30.1490.20">
    <property type="entry name" value="ATP-grasp fold, A domain"/>
    <property type="match status" value="1"/>
</dbReference>
<dbReference type="InterPro" id="IPR011764">
    <property type="entry name" value="Biotin_carboxylation_dom"/>
</dbReference>
<feature type="domain" description="ATP-grasp" evidence="19">
    <location>
        <begin position="120"/>
        <end position="317"/>
    </location>
</feature>
<dbReference type="InterPro" id="IPR011611">
    <property type="entry name" value="PfkB_dom"/>
</dbReference>
<keyword evidence="7" id="KW-0479">Metal-binding</keyword>
<comment type="caution">
    <text evidence="22">The sequence shown here is derived from an EMBL/GenBank/DDBJ whole genome shotgun (WGS) entry which is preliminary data.</text>
</comment>
<dbReference type="InterPro" id="IPR005479">
    <property type="entry name" value="CPAse_ATP-bd"/>
</dbReference>
<dbReference type="NCBIfam" id="NF001808">
    <property type="entry name" value="PRK00522.1"/>
    <property type="match status" value="1"/>
</dbReference>